<gene>
    <name evidence="1" type="ORF">FHS18_000749</name>
</gene>
<sequence length="111" mass="12869">MTNPVKQKLLIKQVIGRMLLDTEANGCSFSLEPHENGWSVRVEQVEPAIGREIERLASELNLFYFEENTATGELRKWWLYDLDLPQLAWNADERTLSLVLSSRVSYTNERV</sequence>
<evidence type="ECO:0000313" key="2">
    <source>
        <dbReference type="Proteomes" id="UP000570361"/>
    </source>
</evidence>
<proteinExistence type="predicted"/>
<comment type="caution">
    <text evidence="1">The sequence shown here is derived from an EMBL/GenBank/DDBJ whole genome shotgun (WGS) entry which is preliminary data.</text>
</comment>
<dbReference type="RefSeq" id="WP_183597060.1">
    <property type="nucleotide sequence ID" value="NZ_JACHXK010000001.1"/>
</dbReference>
<reference evidence="1 2" key="1">
    <citation type="submission" date="2020-08" db="EMBL/GenBank/DDBJ databases">
        <title>Genomic Encyclopedia of Type Strains, Phase III (KMG-III): the genomes of soil and plant-associated and newly described type strains.</title>
        <authorList>
            <person name="Whitman W."/>
        </authorList>
    </citation>
    <scope>NUCLEOTIDE SEQUENCE [LARGE SCALE GENOMIC DNA]</scope>
    <source>
        <strain evidence="1 2">CECT 5862</strain>
    </source>
</reference>
<dbReference type="Proteomes" id="UP000570361">
    <property type="component" value="Unassembled WGS sequence"/>
</dbReference>
<accession>A0A7W5AUX2</accession>
<organism evidence="1 2">
    <name type="scientific">Paenibacillus phyllosphaerae</name>
    <dbReference type="NCBI Taxonomy" id="274593"/>
    <lineage>
        <taxon>Bacteria</taxon>
        <taxon>Bacillati</taxon>
        <taxon>Bacillota</taxon>
        <taxon>Bacilli</taxon>
        <taxon>Bacillales</taxon>
        <taxon>Paenibacillaceae</taxon>
        <taxon>Paenibacillus</taxon>
    </lineage>
</organism>
<evidence type="ECO:0000313" key="1">
    <source>
        <dbReference type="EMBL" id="MBB3108721.1"/>
    </source>
</evidence>
<dbReference type="EMBL" id="JACHXK010000001">
    <property type="protein sequence ID" value="MBB3108721.1"/>
    <property type="molecule type" value="Genomic_DNA"/>
</dbReference>
<dbReference type="AlphaFoldDB" id="A0A7W5AUX2"/>
<protein>
    <submittedName>
        <fullName evidence="1">Uncharacterized protein</fullName>
    </submittedName>
</protein>
<name>A0A7W5AUX2_9BACL</name>
<keyword evidence="2" id="KW-1185">Reference proteome</keyword>